<keyword evidence="4" id="KW-1185">Reference proteome</keyword>
<feature type="domain" description="Protein kinase" evidence="2">
    <location>
        <begin position="14"/>
        <end position="444"/>
    </location>
</feature>
<reference evidence="3" key="1">
    <citation type="submission" date="2021-02" db="EMBL/GenBank/DDBJ databases">
        <authorList>
            <person name="Dougan E. K."/>
            <person name="Rhodes N."/>
            <person name="Thang M."/>
            <person name="Chan C."/>
        </authorList>
    </citation>
    <scope>NUCLEOTIDE SEQUENCE</scope>
</reference>
<evidence type="ECO:0000313" key="4">
    <source>
        <dbReference type="Proteomes" id="UP000601435"/>
    </source>
</evidence>
<dbReference type="EMBL" id="CAJNJA010016040">
    <property type="protein sequence ID" value="CAE7373226.1"/>
    <property type="molecule type" value="Genomic_DNA"/>
</dbReference>
<name>A0A812QHG5_9DINO</name>
<accession>A0A812QHG5</accession>
<keyword evidence="1" id="KW-0547">Nucleotide-binding</keyword>
<dbReference type="GO" id="GO:0004672">
    <property type="term" value="F:protein kinase activity"/>
    <property type="evidence" value="ECO:0007669"/>
    <property type="project" value="InterPro"/>
</dbReference>
<keyword evidence="1" id="KW-0067">ATP-binding</keyword>
<organism evidence="3 4">
    <name type="scientific">Symbiodinium necroappetens</name>
    <dbReference type="NCBI Taxonomy" id="1628268"/>
    <lineage>
        <taxon>Eukaryota</taxon>
        <taxon>Sar</taxon>
        <taxon>Alveolata</taxon>
        <taxon>Dinophyceae</taxon>
        <taxon>Suessiales</taxon>
        <taxon>Symbiodiniaceae</taxon>
        <taxon>Symbiodinium</taxon>
    </lineage>
</organism>
<dbReference type="Proteomes" id="UP000601435">
    <property type="component" value="Unassembled WGS sequence"/>
</dbReference>
<comment type="caution">
    <text evidence="3">The sequence shown here is derived from an EMBL/GenBank/DDBJ whole genome shotgun (WGS) entry which is preliminary data.</text>
</comment>
<dbReference type="InterPro" id="IPR011009">
    <property type="entry name" value="Kinase-like_dom_sf"/>
</dbReference>
<dbReference type="GO" id="GO:0005524">
    <property type="term" value="F:ATP binding"/>
    <property type="evidence" value="ECO:0007669"/>
    <property type="project" value="UniProtKB-UniRule"/>
</dbReference>
<protein>
    <submittedName>
        <fullName evidence="3">Cdk-12 protein</fullName>
    </submittedName>
</protein>
<dbReference type="SUPFAM" id="SSF56112">
    <property type="entry name" value="Protein kinase-like (PK-like)"/>
    <property type="match status" value="1"/>
</dbReference>
<feature type="binding site" evidence="1">
    <location>
        <position position="43"/>
    </location>
    <ligand>
        <name>ATP</name>
        <dbReference type="ChEBI" id="CHEBI:30616"/>
    </ligand>
</feature>
<gene>
    <name evidence="3" type="primary">cdk-12</name>
    <name evidence="3" type="ORF">SNEC2469_LOCUS10049</name>
</gene>
<dbReference type="OrthoDB" id="446751at2759"/>
<dbReference type="Gene3D" id="1.10.510.10">
    <property type="entry name" value="Transferase(Phosphotransferase) domain 1"/>
    <property type="match status" value="1"/>
</dbReference>
<evidence type="ECO:0000313" key="3">
    <source>
        <dbReference type="EMBL" id="CAE7373226.1"/>
    </source>
</evidence>
<dbReference type="InterPro" id="IPR000719">
    <property type="entry name" value="Prot_kinase_dom"/>
</dbReference>
<dbReference type="InterPro" id="IPR017441">
    <property type="entry name" value="Protein_kinase_ATP_BS"/>
</dbReference>
<dbReference type="AlphaFoldDB" id="A0A812QHG5"/>
<dbReference type="PROSITE" id="PS50011">
    <property type="entry name" value="PROTEIN_KINASE_DOM"/>
    <property type="match status" value="1"/>
</dbReference>
<sequence>MVSGQVIAVGKMKLRIGEAIGEGAYARVYSAVSQDTGEEVAVKEMRCGQGAGILPDASVQRAMFEVKVMRQLTNASDSGGLRVPSLLDHQIWDLSPAEPGAFLCRVVMTRRNGQALISWLEERELLVEDARVPSSPSQYCTSFLHAAAAARELLRQLAPTFRELNGRIAMHRDVNARNLLIACSEVRPGPGKAGVAPSEASTLEAHFAVGKGENEETLWLLEFTLLDFGSSIDFGAWSSGSGAEGSWNYENPTGDARYWGPASWVRFLHGAQALDGSLEMQYSRHLDGFALAICALETLAKLHTERFPMEVRHDGDVAFGREMQVAFLDSIQQLHNAWSGPTWFLQSLGGKLALFSSKVKILEIRSSLLRELGGAMCQVEGLPLFGPRANSPSCFKVSRGAMNPVASAGIRSLFASESSRRRPRPGRTPQAASWLCSPDCSPFLVFCSAPSCSFAPSSSVFQSFLPDLAAWPMRWLELRGLTRRGRDGEAGVVGLAG</sequence>
<proteinExistence type="predicted"/>
<evidence type="ECO:0000256" key="1">
    <source>
        <dbReference type="PROSITE-ProRule" id="PRU10141"/>
    </source>
</evidence>
<evidence type="ECO:0000259" key="2">
    <source>
        <dbReference type="PROSITE" id="PS50011"/>
    </source>
</evidence>
<dbReference type="PROSITE" id="PS00107">
    <property type="entry name" value="PROTEIN_KINASE_ATP"/>
    <property type="match status" value="1"/>
</dbReference>